<evidence type="ECO:0000313" key="1">
    <source>
        <dbReference type="EMBL" id="AHI21425.1"/>
    </source>
</evidence>
<organism evidence="1 2">
    <name type="scientific">Corynebacterium vitaeruminis DSM 20294</name>
    <dbReference type="NCBI Taxonomy" id="1224164"/>
    <lineage>
        <taxon>Bacteria</taxon>
        <taxon>Bacillati</taxon>
        <taxon>Actinomycetota</taxon>
        <taxon>Actinomycetes</taxon>
        <taxon>Mycobacteriales</taxon>
        <taxon>Corynebacteriaceae</taxon>
        <taxon>Corynebacterium</taxon>
    </lineage>
</organism>
<protein>
    <submittedName>
        <fullName evidence="1">Uncharacterized protein</fullName>
    </submittedName>
</protein>
<dbReference type="KEGG" id="cvt:B843_00145"/>
<dbReference type="HOGENOM" id="CLU_2733223_0_0_11"/>
<proteinExistence type="predicted"/>
<dbReference type="Proteomes" id="UP000019222">
    <property type="component" value="Chromosome"/>
</dbReference>
<sequence length="71" mass="7075">MFLRSSAAIAVRYPARSIAERAAHSFCAALAAATAWSTASASDAGVCASSSPLDGFVTSCSAGAATKTPFM</sequence>
<gene>
    <name evidence="1" type="ORF">B843_00145</name>
</gene>
<reference evidence="1 2" key="1">
    <citation type="submission" date="2013-02" db="EMBL/GenBank/DDBJ databases">
        <title>The complete genome sequence of Corynebacterium vitaeruminis DSM 20294.</title>
        <authorList>
            <person name="Ruckert C."/>
            <person name="Albersmeier A."/>
            <person name="Kalinowski J."/>
        </authorList>
    </citation>
    <scope>NUCLEOTIDE SEQUENCE [LARGE SCALE GENOMIC DNA]</scope>
    <source>
        <strain evidence="2">ATCC 10234</strain>
    </source>
</reference>
<evidence type="ECO:0000313" key="2">
    <source>
        <dbReference type="Proteomes" id="UP000019222"/>
    </source>
</evidence>
<name>W5XXM9_9CORY</name>
<dbReference type="EMBL" id="CP004353">
    <property type="protein sequence ID" value="AHI21425.1"/>
    <property type="molecule type" value="Genomic_DNA"/>
</dbReference>
<keyword evidence="2" id="KW-1185">Reference proteome</keyword>
<accession>W5XXM9</accession>
<dbReference type="AlphaFoldDB" id="W5XXM9"/>